<evidence type="ECO:0000313" key="2">
    <source>
        <dbReference type="Proteomes" id="UP000182276"/>
    </source>
</evidence>
<feature type="non-terminal residue" evidence="1">
    <location>
        <position position="114"/>
    </location>
</feature>
<proteinExistence type="predicted"/>
<keyword evidence="2" id="KW-1185">Reference proteome</keyword>
<accession>A0ABY0RA44</accession>
<comment type="caution">
    <text evidence="1">The sequence shown here is derived from an EMBL/GenBank/DDBJ whole genome shotgun (WGS) entry which is preliminary data.</text>
</comment>
<name>A0ABY0RA44_9GAMM</name>
<dbReference type="EMBL" id="FNHO01000025">
    <property type="protein sequence ID" value="SDM99980.1"/>
    <property type="molecule type" value="Genomic_DNA"/>
</dbReference>
<gene>
    <name evidence="1" type="ORF">SAMN05660875_1253</name>
</gene>
<sequence>MRYGAELAQQVARHECTAGYAQRLISAVNSVMRLANPKWRRVNAVHDCGVPKRTAVRKEPPSGMDAQLVDAAIQSLRLSDQAEGSTPFPRTVLKRLKTSNLAGRLYDAFVGYET</sequence>
<evidence type="ECO:0008006" key="3">
    <source>
        <dbReference type="Google" id="ProtNLM"/>
    </source>
</evidence>
<evidence type="ECO:0000313" key="1">
    <source>
        <dbReference type="EMBL" id="SDM99980.1"/>
    </source>
</evidence>
<organism evidence="1 2">
    <name type="scientific">Stutzerimonas balearica DSM 6083</name>
    <dbReference type="NCBI Taxonomy" id="1123016"/>
    <lineage>
        <taxon>Bacteria</taxon>
        <taxon>Pseudomonadati</taxon>
        <taxon>Pseudomonadota</taxon>
        <taxon>Gammaproteobacteria</taxon>
        <taxon>Pseudomonadales</taxon>
        <taxon>Pseudomonadaceae</taxon>
        <taxon>Stutzerimonas</taxon>
    </lineage>
</organism>
<dbReference type="Proteomes" id="UP000182276">
    <property type="component" value="Unassembled WGS sequence"/>
</dbReference>
<reference evidence="1 2" key="1">
    <citation type="submission" date="2016-10" db="EMBL/GenBank/DDBJ databases">
        <authorList>
            <person name="Varghese N."/>
            <person name="Submissions S."/>
        </authorList>
    </citation>
    <scope>NUCLEOTIDE SEQUENCE [LARGE SCALE GENOMIC DNA]</scope>
    <source>
        <strain evidence="1 2">DSM 6083</strain>
    </source>
</reference>
<protein>
    <recommendedName>
        <fullName evidence="3">Transposase</fullName>
    </recommendedName>
</protein>